<feature type="compositionally biased region" description="Acidic residues" evidence="4">
    <location>
        <begin position="871"/>
        <end position="904"/>
    </location>
</feature>
<dbReference type="OrthoDB" id="10266662at2759"/>
<feature type="region of interest" description="Disordered" evidence="4">
    <location>
        <begin position="816"/>
        <end position="944"/>
    </location>
</feature>
<accession>A0A0D2WWJ2</accession>
<dbReference type="InParanoid" id="A0A0D2WWJ2"/>
<evidence type="ECO:0000256" key="2">
    <source>
        <dbReference type="ARBA" id="ARBA00005907"/>
    </source>
</evidence>
<sequence length="964" mass="108162">MGKISKRTKTFLKTKKAQTAEKQRAGKRSATPTSASLKAAIASIGGGSSSGSGKRKSRKQQPVKKQNQEANDDEDDEEEQTDKSKALKARKKLESLNVDEFMNAMQDLSDDGEDDEDDDEDDDDLAAAMMEDSDDENVELDDDEEAEEDEDEDEEDFDDEEDDDEADEDDDAPVSKKGTHPAVAASKKQTAMLESEVDAHRSQLERLKKKDPEFYEFLRNNDKKLLAFGETDEDLAADLGDDDEELDEDDMGDADLIADHDDDDEDGSDMDNATAKSFKARKEAQKLTIDRINGWAQVLAQKHSLKALRHVVVSFRIACHMNDGVNDATPESEKRAKNPAREFAMYRIDSPAVYNAAIAVALKQGVATFMHLLGGASTAAMDTAAAGEEASAPKPKLLSQHKNWGKMRVLVKSFTSNALHLLRQLTDDNLTSFVLQNLERATALFAPFPKISRALLKTLLDLWSHAHEQVRVMAFLGIRRMALICPYPFLDLCLKSIYLTFVRNSRFTNAQSMPLIQFMLNCVVELYGIDMWSTYQHAFVYIRQLAIHLRSALTLKKKEAYRNVYNWQFLHCLTAWTRVLSAYASTERRAQSGGAESVLAPLVYPLAQILGGTIRLIPTARYFPLRFHCIGNMNALSAATGTFIPVLPYIVEVFESSDMKKRFVASTTKPVDFGLLVKVAKTFTRSKVFQDTVMESTLFLLLEHVSIHAFAIGFPELALPALIQLKRVLKRTQMPAVRKQVKQVLDKIEDNARFISSRRATVSFSPKDIAQVRQWEATETARNQAPVRKYFVALKATEELRKAKLREQQIAEALKLQRKNAAQTSDDDQDDDDDEDDEDDDDDSSDDGEDDDEEDDDVVLRKRDKRRAREDDDDDQDDDDDDDAMDEDDDNDDMDASDDDDMDITDAPKAKKSGAAANGKAKSQPPQEQKLASGASRIVFDDDESNVLKKADKVSTFKSKKFFR</sequence>
<dbReference type="GO" id="GO:0030691">
    <property type="term" value="C:Noc2p-Noc3p complex"/>
    <property type="evidence" value="ECO:0007669"/>
    <property type="project" value="TreeGrafter"/>
</dbReference>
<name>A0A0D2WWJ2_CAPO3</name>
<dbReference type="SUPFAM" id="SSF48371">
    <property type="entry name" value="ARM repeat"/>
    <property type="match status" value="2"/>
</dbReference>
<dbReference type="PhylomeDB" id="A0A0D2WWJ2"/>
<dbReference type="RefSeq" id="XP_004343085.1">
    <property type="nucleotide sequence ID" value="XM_004343035.1"/>
</dbReference>
<dbReference type="PANTHER" id="PTHR12687">
    <property type="entry name" value="NUCLEOLAR COMPLEX 2 AND RAD4-RELATED"/>
    <property type="match status" value="1"/>
</dbReference>
<feature type="compositionally biased region" description="Basic residues" evidence="4">
    <location>
        <begin position="53"/>
        <end position="62"/>
    </location>
</feature>
<feature type="compositionally biased region" description="Basic residues" evidence="4">
    <location>
        <begin position="1"/>
        <end position="16"/>
    </location>
</feature>
<evidence type="ECO:0000256" key="1">
    <source>
        <dbReference type="ARBA" id="ARBA00004123"/>
    </source>
</evidence>
<dbReference type="OMA" id="GCLRYYL"/>
<evidence type="ECO:0000313" key="5">
    <source>
        <dbReference type="EMBL" id="KJE97350.1"/>
    </source>
</evidence>
<feature type="compositionally biased region" description="Acidic residues" evidence="4">
    <location>
        <begin position="260"/>
        <end position="269"/>
    </location>
</feature>
<feature type="compositionally biased region" description="Low complexity" evidence="4">
    <location>
        <begin position="34"/>
        <end position="43"/>
    </location>
</feature>
<organism evidence="5 6">
    <name type="scientific">Capsaspora owczarzaki (strain ATCC 30864)</name>
    <dbReference type="NCBI Taxonomy" id="595528"/>
    <lineage>
        <taxon>Eukaryota</taxon>
        <taxon>Filasterea</taxon>
        <taxon>Capsaspora</taxon>
    </lineage>
</organism>
<dbReference type="Pfam" id="PF03715">
    <property type="entry name" value="Noc2"/>
    <property type="match status" value="1"/>
</dbReference>
<proteinExistence type="inferred from homology"/>
<reference evidence="6" key="1">
    <citation type="submission" date="2011-02" db="EMBL/GenBank/DDBJ databases">
        <title>The Genome Sequence of Capsaspora owczarzaki ATCC 30864.</title>
        <authorList>
            <person name="Russ C."/>
            <person name="Cuomo C."/>
            <person name="Burger G."/>
            <person name="Gray M.W."/>
            <person name="Holland P.W.H."/>
            <person name="King N."/>
            <person name="Lang F.B.F."/>
            <person name="Roger A.J."/>
            <person name="Ruiz-Trillo I."/>
            <person name="Young S.K."/>
            <person name="Zeng Q."/>
            <person name="Gargeya S."/>
            <person name="Alvarado L."/>
            <person name="Berlin A."/>
            <person name="Chapman S.B."/>
            <person name="Chen Z."/>
            <person name="Freedman E."/>
            <person name="Gellesch M."/>
            <person name="Goldberg J."/>
            <person name="Griggs A."/>
            <person name="Gujja S."/>
            <person name="Heilman E."/>
            <person name="Heiman D."/>
            <person name="Howarth C."/>
            <person name="Mehta T."/>
            <person name="Neiman D."/>
            <person name="Pearson M."/>
            <person name="Roberts A."/>
            <person name="Saif S."/>
            <person name="Shea T."/>
            <person name="Shenoy N."/>
            <person name="Sisk P."/>
            <person name="Stolte C."/>
            <person name="Sykes S."/>
            <person name="White J."/>
            <person name="Yandava C."/>
            <person name="Haas B."/>
            <person name="Nusbaum C."/>
            <person name="Birren B."/>
        </authorList>
    </citation>
    <scope>NUCLEOTIDE SEQUENCE</scope>
    <source>
        <strain evidence="6">ATCC 30864</strain>
    </source>
</reference>
<dbReference type="EMBL" id="KE346374">
    <property type="protein sequence ID" value="KJE97350.1"/>
    <property type="molecule type" value="Genomic_DNA"/>
</dbReference>
<dbReference type="STRING" id="595528.A0A0D2WWJ2"/>
<dbReference type="AlphaFoldDB" id="A0A0D2WWJ2"/>
<feature type="compositionally biased region" description="Basic and acidic residues" evidence="4">
    <location>
        <begin position="197"/>
        <end position="206"/>
    </location>
</feature>
<dbReference type="GO" id="GO:0005730">
    <property type="term" value="C:nucleolus"/>
    <property type="evidence" value="ECO:0007669"/>
    <property type="project" value="TreeGrafter"/>
</dbReference>
<feature type="region of interest" description="Disordered" evidence="4">
    <location>
        <begin position="242"/>
        <end position="272"/>
    </location>
</feature>
<dbReference type="InterPro" id="IPR016024">
    <property type="entry name" value="ARM-type_fold"/>
</dbReference>
<dbReference type="PANTHER" id="PTHR12687:SF4">
    <property type="entry name" value="NUCLEOLAR COMPLEX PROTEIN 2 HOMOLOG"/>
    <property type="match status" value="1"/>
</dbReference>
<feature type="compositionally biased region" description="Low complexity" evidence="4">
    <location>
        <begin position="913"/>
        <end position="923"/>
    </location>
</feature>
<dbReference type="InterPro" id="IPR005343">
    <property type="entry name" value="Noc2"/>
</dbReference>
<gene>
    <name evidence="5" type="ORF">CAOG_007226</name>
</gene>
<dbReference type="GO" id="GO:0005654">
    <property type="term" value="C:nucleoplasm"/>
    <property type="evidence" value="ECO:0007669"/>
    <property type="project" value="TreeGrafter"/>
</dbReference>
<comment type="similarity">
    <text evidence="2">Belongs to the NOC2 family.</text>
</comment>
<evidence type="ECO:0000256" key="3">
    <source>
        <dbReference type="ARBA" id="ARBA00023242"/>
    </source>
</evidence>
<feature type="compositionally biased region" description="Acidic residues" evidence="4">
    <location>
        <begin position="825"/>
        <end position="857"/>
    </location>
</feature>
<feature type="compositionally biased region" description="Acidic residues" evidence="4">
    <location>
        <begin position="242"/>
        <end position="253"/>
    </location>
</feature>
<protein>
    <submittedName>
        <fullName evidence="5">Noc2l protein</fullName>
    </submittedName>
</protein>
<feature type="compositionally biased region" description="Acidic residues" evidence="4">
    <location>
        <begin position="70"/>
        <end position="80"/>
    </location>
</feature>
<dbReference type="Proteomes" id="UP000008743">
    <property type="component" value="Unassembled WGS sequence"/>
</dbReference>
<feature type="compositionally biased region" description="Acidic residues" evidence="4">
    <location>
        <begin position="108"/>
        <end position="172"/>
    </location>
</feature>
<keyword evidence="3" id="KW-0539">Nucleus</keyword>
<dbReference type="eggNOG" id="KOG2256">
    <property type="taxonomic scope" value="Eukaryota"/>
</dbReference>
<dbReference type="FunCoup" id="A0A0D2WWJ2">
    <property type="interactions" value="419"/>
</dbReference>
<comment type="subcellular location">
    <subcellularLocation>
        <location evidence="1">Nucleus</location>
    </subcellularLocation>
</comment>
<keyword evidence="6" id="KW-1185">Reference proteome</keyword>
<feature type="region of interest" description="Disordered" evidence="4">
    <location>
        <begin position="1"/>
        <end position="206"/>
    </location>
</feature>
<dbReference type="GO" id="GO:0042273">
    <property type="term" value="P:ribosomal large subunit biogenesis"/>
    <property type="evidence" value="ECO:0007669"/>
    <property type="project" value="TreeGrafter"/>
</dbReference>
<evidence type="ECO:0000313" key="6">
    <source>
        <dbReference type="Proteomes" id="UP000008743"/>
    </source>
</evidence>
<dbReference type="GO" id="GO:0030690">
    <property type="term" value="C:Noc1p-Noc2p complex"/>
    <property type="evidence" value="ECO:0007669"/>
    <property type="project" value="TreeGrafter"/>
</dbReference>
<evidence type="ECO:0000256" key="4">
    <source>
        <dbReference type="SAM" id="MobiDB-lite"/>
    </source>
</evidence>